<reference evidence="5 6" key="1">
    <citation type="journal article" date="2011" name="Int. J. Syst. Evol. Microbiol.">
        <title>Ochrobactrum pecoris sp. nov., isolated from farm animals.</title>
        <authorList>
            <person name="Kampfer P."/>
            <person name="Huber B."/>
            <person name="Busse H.J."/>
            <person name="Scholz H.C."/>
            <person name="Tomaso H."/>
            <person name="Hotzel H."/>
            <person name="Melzer F."/>
        </authorList>
    </citation>
    <scope>NUCLEOTIDE SEQUENCE [LARGE SCALE GENOMIC DNA]</scope>
    <source>
        <strain evidence="5 6">08RB2639</strain>
    </source>
</reference>
<dbReference type="GO" id="GO:0008933">
    <property type="term" value="F:peptidoglycan lytic transglycosylase activity"/>
    <property type="evidence" value="ECO:0007669"/>
    <property type="project" value="TreeGrafter"/>
</dbReference>
<keyword evidence="7" id="KW-1185">Reference proteome</keyword>
<dbReference type="EMBL" id="JACIEX010000001">
    <property type="protein sequence ID" value="MBB4092335.1"/>
    <property type="molecule type" value="Genomic_DNA"/>
</dbReference>
<dbReference type="Gene3D" id="1.10.530.10">
    <property type="match status" value="1"/>
</dbReference>
<evidence type="ECO:0000256" key="1">
    <source>
        <dbReference type="SAM" id="SignalP"/>
    </source>
</evidence>
<keyword evidence="1" id="KW-0732">Signal</keyword>
<dbReference type="Pfam" id="PF13406">
    <property type="entry name" value="SLT_2"/>
    <property type="match status" value="1"/>
</dbReference>
<dbReference type="OrthoDB" id="9808544at2"/>
<reference evidence="5" key="2">
    <citation type="submission" date="2019-06" db="EMBL/GenBank/DDBJ databases">
        <authorList>
            <person name="Hu M."/>
        </authorList>
    </citation>
    <scope>NUCLEOTIDE SEQUENCE</scope>
    <source>
        <strain evidence="5">08RB2639</strain>
    </source>
</reference>
<feature type="domain" description="Peptidoglycan binding-like" evidence="2">
    <location>
        <begin position="348"/>
        <end position="401"/>
    </location>
</feature>
<dbReference type="PANTHER" id="PTHR30163">
    <property type="entry name" value="MEMBRANE-BOUND LYTIC MUREIN TRANSGLYCOSYLASE B"/>
    <property type="match status" value="1"/>
</dbReference>
<feature type="domain" description="Transglycosylase SLT" evidence="3">
    <location>
        <begin position="40"/>
        <end position="327"/>
    </location>
</feature>
<protein>
    <submittedName>
        <fullName evidence="4 5">Lytic murein transglycosylase</fullName>
    </submittedName>
</protein>
<dbReference type="Gene3D" id="1.10.8.350">
    <property type="entry name" value="Bacterial muramidase"/>
    <property type="match status" value="1"/>
</dbReference>
<evidence type="ECO:0000259" key="3">
    <source>
        <dbReference type="Pfam" id="PF13406"/>
    </source>
</evidence>
<dbReference type="PANTHER" id="PTHR30163:SF8">
    <property type="entry name" value="LYTIC MUREIN TRANSGLYCOSYLASE"/>
    <property type="match status" value="1"/>
</dbReference>
<sequence>MIKATKQITRHVLVSALMAMSIGSSAQTALAMSGGSGPFLDTLFQESAKNGVSQKVFEEAFREFKLDPTIRRLRNTQPEFVSPIGDYISKRVTENRIETGQLKLRQFKTTLSDIQRRYGVPPEIILSIWGNETNYGSFVGGRNVIHSIASLIHEGYREKFFRKELIAALLITQNGHIRSREMQGSWAGAMGQTQFMPTSFKAYAVDYDGDGRKDIWTSYEDAFASTANYLQRSGWQKGQPWGWEVRLPSRLDVAKALKLNQAALIEWEKLGIRRADGQPFHSNTRTARLFLPAGLNGPAFLVLKNFDVIKRYNNSDSYALAVAYLGDRIRGSAELRRTWPVDAIPISRSETRELQTRLGRLGYRVGDQDGRVGPLTRISVLQFQKRNGLIPDAFPGREVLEQVRQRSLPTTGGN</sequence>
<dbReference type="AlphaFoldDB" id="A0A5C5CUX8"/>
<proteinExistence type="predicted"/>
<dbReference type="InterPro" id="IPR036365">
    <property type="entry name" value="PGBD-like_sf"/>
</dbReference>
<comment type="caution">
    <text evidence="5">The sequence shown here is derived from an EMBL/GenBank/DDBJ whole genome shotgun (WGS) entry which is preliminary data.</text>
</comment>
<dbReference type="InterPro" id="IPR002477">
    <property type="entry name" value="Peptidoglycan-bd-like"/>
</dbReference>
<evidence type="ECO:0000313" key="4">
    <source>
        <dbReference type="EMBL" id="MBB4092335.1"/>
    </source>
</evidence>
<gene>
    <name evidence="5" type="ORF">FIB18_00320</name>
    <name evidence="4" type="ORF">GGQ79_000808</name>
</gene>
<accession>A0A5C5CUX8</accession>
<dbReference type="Pfam" id="PF01471">
    <property type="entry name" value="PG_binding_1"/>
    <property type="match status" value="1"/>
</dbReference>
<dbReference type="Proteomes" id="UP000313390">
    <property type="component" value="Unassembled WGS sequence"/>
</dbReference>
<dbReference type="EMBL" id="VEWK01000001">
    <property type="protein sequence ID" value="TNV15240.1"/>
    <property type="molecule type" value="Genomic_DNA"/>
</dbReference>
<dbReference type="FunFam" id="1.10.8.350:FF:000001">
    <property type="entry name" value="Lytic murein transglycosylase B"/>
    <property type="match status" value="1"/>
</dbReference>
<dbReference type="InterPro" id="IPR036366">
    <property type="entry name" value="PGBDSf"/>
</dbReference>
<dbReference type="GO" id="GO:0009253">
    <property type="term" value="P:peptidoglycan catabolic process"/>
    <property type="evidence" value="ECO:0007669"/>
    <property type="project" value="TreeGrafter"/>
</dbReference>
<dbReference type="InterPro" id="IPR023346">
    <property type="entry name" value="Lysozyme-like_dom_sf"/>
</dbReference>
<dbReference type="Proteomes" id="UP000553980">
    <property type="component" value="Unassembled WGS sequence"/>
</dbReference>
<evidence type="ECO:0000259" key="2">
    <source>
        <dbReference type="Pfam" id="PF01471"/>
    </source>
</evidence>
<dbReference type="SUPFAM" id="SSF47090">
    <property type="entry name" value="PGBD-like"/>
    <property type="match status" value="1"/>
</dbReference>
<dbReference type="CDD" id="cd13399">
    <property type="entry name" value="Slt35-like"/>
    <property type="match status" value="1"/>
</dbReference>
<dbReference type="RefSeq" id="WP_123218500.1">
    <property type="nucleotide sequence ID" value="NZ_JACIEX010000001.1"/>
</dbReference>
<dbReference type="Gene3D" id="1.10.101.10">
    <property type="entry name" value="PGBD-like superfamily/PGBD"/>
    <property type="match status" value="1"/>
</dbReference>
<organism evidence="5 6">
    <name type="scientific">Brucella pecoris</name>
    <dbReference type="NCBI Taxonomy" id="867683"/>
    <lineage>
        <taxon>Bacteria</taxon>
        <taxon>Pseudomonadati</taxon>
        <taxon>Pseudomonadota</taxon>
        <taxon>Alphaproteobacteria</taxon>
        <taxon>Hyphomicrobiales</taxon>
        <taxon>Brucellaceae</taxon>
        <taxon>Brucella/Ochrobactrum group</taxon>
        <taxon>Brucella</taxon>
    </lineage>
</organism>
<dbReference type="InterPro" id="IPR011970">
    <property type="entry name" value="MltB_2"/>
</dbReference>
<evidence type="ECO:0000313" key="6">
    <source>
        <dbReference type="Proteomes" id="UP000313390"/>
    </source>
</evidence>
<dbReference type="InterPro" id="IPR043426">
    <property type="entry name" value="MltB-like"/>
</dbReference>
<dbReference type="SUPFAM" id="SSF53955">
    <property type="entry name" value="Lysozyme-like"/>
    <property type="match status" value="1"/>
</dbReference>
<feature type="chain" id="PRO_5044619213" evidence="1">
    <location>
        <begin position="27"/>
        <end position="414"/>
    </location>
</feature>
<evidence type="ECO:0000313" key="5">
    <source>
        <dbReference type="EMBL" id="TNV15240.1"/>
    </source>
</evidence>
<reference evidence="4 7" key="3">
    <citation type="submission" date="2020-08" db="EMBL/GenBank/DDBJ databases">
        <title>Genomic Encyclopedia of Type Strains, Phase IV (KMG-IV): sequencing the most valuable type-strain genomes for metagenomic binning, comparative biology and taxonomic classification.</title>
        <authorList>
            <person name="Goeker M."/>
        </authorList>
    </citation>
    <scope>NUCLEOTIDE SEQUENCE [LARGE SCALE GENOMIC DNA]</scope>
    <source>
        <strain evidence="4 7">DSM 23868</strain>
    </source>
</reference>
<dbReference type="NCBIfam" id="TIGR02283">
    <property type="entry name" value="MltB_2"/>
    <property type="match status" value="1"/>
</dbReference>
<name>A0A5C5CUX8_9HYPH</name>
<dbReference type="InterPro" id="IPR031304">
    <property type="entry name" value="SLT_2"/>
</dbReference>
<evidence type="ECO:0000313" key="7">
    <source>
        <dbReference type="Proteomes" id="UP000553980"/>
    </source>
</evidence>
<feature type="signal peptide" evidence="1">
    <location>
        <begin position="1"/>
        <end position="26"/>
    </location>
</feature>